<keyword evidence="4" id="KW-0812">Transmembrane</keyword>
<dbReference type="Gene3D" id="3.40.190.10">
    <property type="entry name" value="Periplasmic binding protein-like II"/>
    <property type="match status" value="1"/>
</dbReference>
<dbReference type="GO" id="GO:0042597">
    <property type="term" value="C:periplasmic space"/>
    <property type="evidence" value="ECO:0007669"/>
    <property type="project" value="UniProtKB-ARBA"/>
</dbReference>
<name>A0A660HMS6_ZIZJU</name>
<evidence type="ECO:0000256" key="1">
    <source>
        <dbReference type="ARBA" id="ARBA00005695"/>
    </source>
</evidence>
<feature type="transmembrane region" description="Helical" evidence="4">
    <location>
        <begin position="18"/>
        <end position="37"/>
    </location>
</feature>
<reference evidence="6 7" key="1">
    <citation type="journal article" date="2018" name="BMC Genomics">
        <title>Comparative genome analysis of jujube witches'-broom Phytoplasma, an obligate pathogen that causes jujube witches'-broom disease.</title>
        <authorList>
            <person name="Wang J."/>
            <person name="Song L."/>
            <person name="Jiao Q."/>
            <person name="Yang S."/>
            <person name="Gao R."/>
            <person name="Lu X."/>
            <person name="Zhou G."/>
        </authorList>
    </citation>
    <scope>NUCLEOTIDE SEQUENCE [LARGE SCALE GENOMIC DNA]</scope>
    <source>
        <strain evidence="6">Jwb-nky</strain>
    </source>
</reference>
<dbReference type="KEGG" id="pzi:CWO85_01305"/>
<evidence type="ECO:0000313" key="6">
    <source>
        <dbReference type="EMBL" id="AYJ01169.1"/>
    </source>
</evidence>
<dbReference type="InterPro" id="IPR000914">
    <property type="entry name" value="SBP_5_dom"/>
</dbReference>
<dbReference type="GO" id="GO:0015833">
    <property type="term" value="P:peptide transport"/>
    <property type="evidence" value="ECO:0007669"/>
    <property type="project" value="TreeGrafter"/>
</dbReference>
<keyword evidence="7" id="KW-1185">Reference proteome</keyword>
<dbReference type="InterPro" id="IPR030678">
    <property type="entry name" value="Peptide/Ni-bd"/>
</dbReference>
<dbReference type="PANTHER" id="PTHR30290:SF9">
    <property type="entry name" value="OLIGOPEPTIDE-BINDING PROTEIN APPA"/>
    <property type="match status" value="1"/>
</dbReference>
<dbReference type="InterPro" id="IPR039424">
    <property type="entry name" value="SBP_5"/>
</dbReference>
<evidence type="ECO:0000256" key="2">
    <source>
        <dbReference type="ARBA" id="ARBA00022448"/>
    </source>
</evidence>
<keyword evidence="3" id="KW-0732">Signal</keyword>
<evidence type="ECO:0000259" key="5">
    <source>
        <dbReference type="Pfam" id="PF00496"/>
    </source>
</evidence>
<dbReference type="GO" id="GO:0043190">
    <property type="term" value="C:ATP-binding cassette (ABC) transporter complex"/>
    <property type="evidence" value="ECO:0007669"/>
    <property type="project" value="InterPro"/>
</dbReference>
<dbReference type="CDD" id="cd00995">
    <property type="entry name" value="PBP2_NikA_DppA_OppA_like"/>
    <property type="match status" value="1"/>
</dbReference>
<dbReference type="SUPFAM" id="SSF53850">
    <property type="entry name" value="Periplasmic binding protein-like II"/>
    <property type="match status" value="1"/>
</dbReference>
<dbReference type="Proteomes" id="UP000272462">
    <property type="component" value="Chromosome"/>
</dbReference>
<organism evidence="6 7">
    <name type="scientific">Ziziphus jujuba witches'-broom phytoplasma</name>
    <dbReference type="NCBI Taxonomy" id="135727"/>
    <lineage>
        <taxon>Bacteria</taxon>
        <taxon>Bacillati</taxon>
        <taxon>Mycoplasmatota</taxon>
        <taxon>Mollicutes</taxon>
        <taxon>Acholeplasmatales</taxon>
        <taxon>Acholeplasmataceae</taxon>
        <taxon>Candidatus Phytoplasma</taxon>
        <taxon>16SrV (Elm yellows group)</taxon>
    </lineage>
</organism>
<dbReference type="PIRSF" id="PIRSF002741">
    <property type="entry name" value="MppA"/>
    <property type="match status" value="1"/>
</dbReference>
<keyword evidence="4" id="KW-1133">Transmembrane helix</keyword>
<evidence type="ECO:0000313" key="7">
    <source>
        <dbReference type="Proteomes" id="UP000272462"/>
    </source>
</evidence>
<dbReference type="PANTHER" id="PTHR30290">
    <property type="entry name" value="PERIPLASMIC BINDING COMPONENT OF ABC TRANSPORTER"/>
    <property type="match status" value="1"/>
</dbReference>
<proteinExistence type="inferred from homology"/>
<accession>A0A660HMS6</accession>
<dbReference type="Gene3D" id="3.10.105.10">
    <property type="entry name" value="Dipeptide-binding Protein, Domain 3"/>
    <property type="match status" value="1"/>
</dbReference>
<dbReference type="GO" id="GO:1904680">
    <property type="term" value="F:peptide transmembrane transporter activity"/>
    <property type="evidence" value="ECO:0007669"/>
    <property type="project" value="TreeGrafter"/>
</dbReference>
<dbReference type="Pfam" id="PF00496">
    <property type="entry name" value="SBP_bac_5"/>
    <property type="match status" value="1"/>
</dbReference>
<sequence>MIMIKKEKIKNFLTNKNFIISFICLLIIILVLGVYFFQKEKFDIVFAFHSDISGFDTCDKKSTTTSYGDIYFNLVHDKLLILDEQGNLKPQLLKNYDKQGVNINCELKDNILFHNGDKMTADDVVFTIQRGKTQKHDQFLEIADIQKTGNLTFKIKLKEDILWWHFPFTQMIRIINKKATEKNQSEGVKIGAGPYKLKKYNPNKDLQLELFEKYHDKDIIKDSPKKIQIKISKDENTLFQELEKKQINAILFYSRDKINKLNEDLKKDKYKNIKILENETASQNYIYFNKQKLTKKVRQIISKSLDIQKIIDELKLPGKIAKNSLHNKLIGHNPNINYHNPNIEEAKREFRTLTESENKTLKIATSLKTPFINKIIEQLEHVGFTIILEEPDFNTIIANAAQGKNSPYDFIFLSENFEMNFGHKFIEDYFMSNNNECNFCGIDNADKSSIQDKLEKAKKKTEETEYKSLLFEIEQYLYDNHYLFPLMTGKSFILVNKEIEKGFEQNAFSRFFNMRSIKIKKDK</sequence>
<dbReference type="AlphaFoldDB" id="A0A660HMS6"/>
<keyword evidence="4" id="KW-0472">Membrane</keyword>
<protein>
    <submittedName>
        <fullName evidence="6">ABC transporter substrate-binding protein</fullName>
    </submittedName>
</protein>
<dbReference type="EMBL" id="CP025121">
    <property type="protein sequence ID" value="AYJ01169.1"/>
    <property type="molecule type" value="Genomic_DNA"/>
</dbReference>
<feature type="domain" description="Solute-binding protein family 5" evidence="5">
    <location>
        <begin position="88"/>
        <end position="433"/>
    </location>
</feature>
<evidence type="ECO:0000256" key="3">
    <source>
        <dbReference type="ARBA" id="ARBA00022729"/>
    </source>
</evidence>
<gene>
    <name evidence="6" type="ORF">CWO85_01305</name>
</gene>
<comment type="similarity">
    <text evidence="1">Belongs to the bacterial solute-binding protein 5 family.</text>
</comment>
<evidence type="ECO:0000256" key="4">
    <source>
        <dbReference type="SAM" id="Phobius"/>
    </source>
</evidence>
<dbReference type="Gene3D" id="3.90.76.10">
    <property type="entry name" value="Dipeptide-binding Protein, Domain 1"/>
    <property type="match status" value="1"/>
</dbReference>
<keyword evidence="2" id="KW-0813">Transport</keyword>